<evidence type="ECO:0000313" key="10">
    <source>
        <dbReference type="EMBL" id="MDI5882922.1"/>
    </source>
</evidence>
<reference evidence="11" key="2">
    <citation type="submission" date="2023-07" db="EMBL/GenBank/DDBJ databases">
        <title>Genome-based characterization of strain KMM 296 and proposal for reclassification of Cobetia litoralis and Cobetia pacifica, and emended description of the species Cobetia amphilecti and Cobetia marina.</title>
        <authorList>
            <person name="Balabanova L."/>
            <person name="Nedashkovskaya O."/>
        </authorList>
    </citation>
    <scope>NUCLEOTIDE SEQUENCE [LARGE SCALE GENOMIC DNA]</scope>
    <source>
        <strain evidence="11">NRIC 0815</strain>
    </source>
</reference>
<comment type="caution">
    <text evidence="10">The sequence shown here is derived from an EMBL/GenBank/DDBJ whole genome shotgun (WGS) entry which is preliminary data.</text>
</comment>
<keyword evidence="11" id="KW-1185">Reference proteome</keyword>
<keyword evidence="7" id="KW-0029">Amino-acid transport</keyword>
<proteinExistence type="inferred from homology"/>
<organism evidence="10 11">
    <name type="scientific">Cobetia amphilecti</name>
    <dbReference type="NCBI Taxonomy" id="1055104"/>
    <lineage>
        <taxon>Bacteria</taxon>
        <taxon>Pseudomonadati</taxon>
        <taxon>Pseudomonadota</taxon>
        <taxon>Gammaproteobacteria</taxon>
        <taxon>Oceanospirillales</taxon>
        <taxon>Halomonadaceae</taxon>
        <taxon>Cobetia</taxon>
    </lineage>
</organism>
<evidence type="ECO:0000256" key="4">
    <source>
        <dbReference type="ARBA" id="ARBA00022475"/>
    </source>
</evidence>
<evidence type="ECO:0000256" key="6">
    <source>
        <dbReference type="ARBA" id="ARBA00022840"/>
    </source>
</evidence>
<feature type="domain" description="ABC transporter" evidence="9">
    <location>
        <begin position="46"/>
        <end position="280"/>
    </location>
</feature>
<dbReference type="PIRSF" id="PIRSF039085">
    <property type="entry name" value="ABC_ATPase_HisP"/>
    <property type="match status" value="1"/>
</dbReference>
<keyword evidence="4" id="KW-1003">Cell membrane</keyword>
<accession>A0ABT6UJL5</accession>
<keyword evidence="6 10" id="KW-0067">ATP-binding</keyword>
<evidence type="ECO:0000256" key="5">
    <source>
        <dbReference type="ARBA" id="ARBA00022741"/>
    </source>
</evidence>
<dbReference type="InterPro" id="IPR027417">
    <property type="entry name" value="P-loop_NTPase"/>
</dbReference>
<dbReference type="InterPro" id="IPR003439">
    <property type="entry name" value="ABC_transporter-like_ATP-bd"/>
</dbReference>
<dbReference type="PROSITE" id="PS50893">
    <property type="entry name" value="ABC_TRANSPORTER_2"/>
    <property type="match status" value="1"/>
</dbReference>
<reference evidence="10 11" key="1">
    <citation type="submission" date="2023-04" db="EMBL/GenBank/DDBJ databases">
        <authorList>
            <person name="Otstavnykh N."/>
            <person name="Seitkalieva A."/>
            <person name="Bystritskaya E."/>
        </authorList>
    </citation>
    <scope>NUCLEOTIDE SEQUENCE [LARGE SCALE GENOMIC DNA]</scope>
    <source>
        <strain evidence="10 11">NRIC 0815</strain>
    </source>
</reference>
<comment type="subcellular location">
    <subcellularLocation>
        <location evidence="1">Cell inner membrane</location>
        <topology evidence="1">Peripheral membrane protein</topology>
    </subcellularLocation>
</comment>
<dbReference type="InterPro" id="IPR003593">
    <property type="entry name" value="AAA+_ATPase"/>
</dbReference>
<name>A0ABT6UJL5_9GAMM</name>
<dbReference type="Proteomes" id="UP001229025">
    <property type="component" value="Unassembled WGS sequence"/>
</dbReference>
<evidence type="ECO:0000256" key="1">
    <source>
        <dbReference type="ARBA" id="ARBA00004417"/>
    </source>
</evidence>
<dbReference type="InterPro" id="IPR050086">
    <property type="entry name" value="MetN_ABC_transporter-like"/>
</dbReference>
<evidence type="ECO:0000259" key="9">
    <source>
        <dbReference type="PROSITE" id="PS50893"/>
    </source>
</evidence>
<dbReference type="Gene3D" id="3.40.50.300">
    <property type="entry name" value="P-loop containing nucleotide triphosphate hydrolases"/>
    <property type="match status" value="1"/>
</dbReference>
<evidence type="ECO:0000256" key="2">
    <source>
        <dbReference type="ARBA" id="ARBA00005417"/>
    </source>
</evidence>
<dbReference type="GeneID" id="97326310"/>
<sequence length="284" mass="30175">MSLLAEVSALDSASSDAAVSEKAAVTESAPVSDSALDTESAKAPLVSLSALTKSFGDVAVLKGIDLEVRPGEVVSIIGRSGSGKSTLLRCINQLEQHDGGAIHVAGKLLDGSEMDAAALAQDVGMVFQSFNLFPHKRVGENVMLAPMLVKGVARDIAEREAREMLAKVGLGEKFDAWPSQLSGGQQQRVAIARALAMHPKVLLCDEITSALDPELVGDVLKVLEQLKREGMTLILVTHEMNFARDVGDRVIFMHQGRVHESGDPATLFANPATEELRQFLGAVL</sequence>
<dbReference type="SMART" id="SM00382">
    <property type="entry name" value="AAA"/>
    <property type="match status" value="1"/>
</dbReference>
<dbReference type="SUPFAM" id="SSF52540">
    <property type="entry name" value="P-loop containing nucleoside triphosphate hydrolases"/>
    <property type="match status" value="1"/>
</dbReference>
<dbReference type="Pfam" id="PF00005">
    <property type="entry name" value="ABC_tran"/>
    <property type="match status" value="1"/>
</dbReference>
<evidence type="ECO:0000256" key="8">
    <source>
        <dbReference type="ARBA" id="ARBA00023136"/>
    </source>
</evidence>
<dbReference type="PANTHER" id="PTHR43166">
    <property type="entry name" value="AMINO ACID IMPORT ATP-BINDING PROTEIN"/>
    <property type="match status" value="1"/>
</dbReference>
<gene>
    <name evidence="10" type="ORF">QLT01_00970</name>
</gene>
<dbReference type="RefSeq" id="WP_153635716.1">
    <property type="nucleotide sequence ID" value="NZ_CAXNSG010000001.1"/>
</dbReference>
<evidence type="ECO:0000256" key="3">
    <source>
        <dbReference type="ARBA" id="ARBA00022448"/>
    </source>
</evidence>
<dbReference type="InterPro" id="IPR017871">
    <property type="entry name" value="ABC_transporter-like_CS"/>
</dbReference>
<keyword evidence="5" id="KW-0547">Nucleotide-binding</keyword>
<dbReference type="PANTHER" id="PTHR43166:SF9">
    <property type="entry name" value="GLUTAMATE_ASPARTATE IMPORT ATP-BINDING PROTEIN GLTL"/>
    <property type="match status" value="1"/>
</dbReference>
<evidence type="ECO:0000313" key="11">
    <source>
        <dbReference type="Proteomes" id="UP001229025"/>
    </source>
</evidence>
<dbReference type="InterPro" id="IPR030679">
    <property type="entry name" value="ABC_ATPase_HisP-typ"/>
</dbReference>
<keyword evidence="8" id="KW-0472">Membrane</keyword>
<comment type="similarity">
    <text evidence="2">Belongs to the ABC transporter superfamily.</text>
</comment>
<dbReference type="EMBL" id="JASCSA010000001">
    <property type="protein sequence ID" value="MDI5882922.1"/>
    <property type="molecule type" value="Genomic_DNA"/>
</dbReference>
<keyword evidence="3" id="KW-0813">Transport</keyword>
<dbReference type="PROSITE" id="PS00211">
    <property type="entry name" value="ABC_TRANSPORTER_1"/>
    <property type="match status" value="1"/>
</dbReference>
<dbReference type="GO" id="GO:0005524">
    <property type="term" value="F:ATP binding"/>
    <property type="evidence" value="ECO:0007669"/>
    <property type="project" value="UniProtKB-KW"/>
</dbReference>
<evidence type="ECO:0000256" key="7">
    <source>
        <dbReference type="ARBA" id="ARBA00022970"/>
    </source>
</evidence>
<protein>
    <submittedName>
        <fullName evidence="10">Amino acid ABC transporter ATP-binding protein</fullName>
    </submittedName>
</protein>
<dbReference type="CDD" id="cd03262">
    <property type="entry name" value="ABC_HisP_GlnQ"/>
    <property type="match status" value="1"/>
</dbReference>